<evidence type="ECO:0000313" key="3">
    <source>
        <dbReference type="Proteomes" id="UP000008461"/>
    </source>
</evidence>
<dbReference type="PROSITE" id="PS51819">
    <property type="entry name" value="VOC"/>
    <property type="match status" value="1"/>
</dbReference>
<organism evidence="2 3">
    <name type="scientific">Haliscomenobacter hydrossis (strain ATCC 27775 / DSM 1100 / LMG 10767 / O)</name>
    <dbReference type="NCBI Taxonomy" id="760192"/>
    <lineage>
        <taxon>Bacteria</taxon>
        <taxon>Pseudomonadati</taxon>
        <taxon>Bacteroidota</taxon>
        <taxon>Saprospiria</taxon>
        <taxon>Saprospirales</taxon>
        <taxon>Haliscomenobacteraceae</taxon>
        <taxon>Haliscomenobacter</taxon>
    </lineage>
</organism>
<name>F4L053_HALH1</name>
<dbReference type="Gene3D" id="3.10.180.10">
    <property type="entry name" value="2,3-Dihydroxybiphenyl 1,2-Dioxygenase, domain 1"/>
    <property type="match status" value="1"/>
</dbReference>
<evidence type="ECO:0000313" key="2">
    <source>
        <dbReference type="EMBL" id="AEE52762.1"/>
    </source>
</evidence>
<dbReference type="InterPro" id="IPR052164">
    <property type="entry name" value="Anthracycline_SecMetBiosynth"/>
</dbReference>
<dbReference type="RefSeq" id="WP_013767298.1">
    <property type="nucleotide sequence ID" value="NC_015510.1"/>
</dbReference>
<dbReference type="InterPro" id="IPR037523">
    <property type="entry name" value="VOC_core"/>
</dbReference>
<reference key="2">
    <citation type="submission" date="2011-04" db="EMBL/GenBank/DDBJ databases">
        <title>Complete sequence of chromosome of Haliscomenobacter hydrossis DSM 1100.</title>
        <authorList>
            <consortium name="US DOE Joint Genome Institute (JGI-PGF)"/>
            <person name="Lucas S."/>
            <person name="Han J."/>
            <person name="Lapidus A."/>
            <person name="Bruce D."/>
            <person name="Goodwin L."/>
            <person name="Pitluck S."/>
            <person name="Peters L."/>
            <person name="Kyrpides N."/>
            <person name="Mavromatis K."/>
            <person name="Ivanova N."/>
            <person name="Ovchinnikova G."/>
            <person name="Pagani I."/>
            <person name="Daligault H."/>
            <person name="Detter J.C."/>
            <person name="Han C."/>
            <person name="Land M."/>
            <person name="Hauser L."/>
            <person name="Markowitz V."/>
            <person name="Cheng J.-F."/>
            <person name="Hugenholtz P."/>
            <person name="Woyke T."/>
            <person name="Wu D."/>
            <person name="Verbarg S."/>
            <person name="Frueling A."/>
            <person name="Brambilla E."/>
            <person name="Klenk H.-P."/>
            <person name="Eisen J.A."/>
        </authorList>
    </citation>
    <scope>NUCLEOTIDE SEQUENCE</scope>
    <source>
        <strain>DSM 1100</strain>
    </source>
</reference>
<accession>F4L053</accession>
<dbReference type="KEGG" id="hhy:Halhy_4934"/>
<dbReference type="STRING" id="760192.Halhy_4934"/>
<dbReference type="Proteomes" id="UP000008461">
    <property type="component" value="Chromosome"/>
</dbReference>
<evidence type="ECO:0000259" key="1">
    <source>
        <dbReference type="PROSITE" id="PS51819"/>
    </source>
</evidence>
<sequence>MKRVTGIGGIFFKCKDPNQMKEWYKTHLGFDTDQWGTSFEWRSSDEPDKKGYTQWSPFAETTEYFLPSTKEFMLNYRVENITALVEILKQEGVTVLDEIETFDYGKFVHILDAEGNKIELWEPNDEEYEKVVEGSTK</sequence>
<dbReference type="InterPro" id="IPR004360">
    <property type="entry name" value="Glyas_Fos-R_dOase_dom"/>
</dbReference>
<feature type="domain" description="VOC" evidence="1">
    <location>
        <begin position="6"/>
        <end position="123"/>
    </location>
</feature>
<dbReference type="HOGENOM" id="CLU_127639_0_0_10"/>
<dbReference type="OrthoDB" id="9799428at2"/>
<dbReference type="AlphaFoldDB" id="F4L053"/>
<dbReference type="Pfam" id="PF00903">
    <property type="entry name" value="Glyoxalase"/>
    <property type="match status" value="1"/>
</dbReference>
<reference evidence="2 3" key="1">
    <citation type="journal article" date="2011" name="Stand. Genomic Sci.">
        <title>Complete genome sequence of Haliscomenobacter hydrossis type strain (O).</title>
        <authorList>
            <consortium name="US DOE Joint Genome Institute (JGI-PGF)"/>
            <person name="Daligault H."/>
            <person name="Lapidus A."/>
            <person name="Zeytun A."/>
            <person name="Nolan M."/>
            <person name="Lucas S."/>
            <person name="Del Rio T.G."/>
            <person name="Tice H."/>
            <person name="Cheng J.F."/>
            <person name="Tapia R."/>
            <person name="Han C."/>
            <person name="Goodwin L."/>
            <person name="Pitluck S."/>
            <person name="Liolios K."/>
            <person name="Pagani I."/>
            <person name="Ivanova N."/>
            <person name="Huntemann M."/>
            <person name="Mavromatis K."/>
            <person name="Mikhailova N."/>
            <person name="Pati A."/>
            <person name="Chen A."/>
            <person name="Palaniappan K."/>
            <person name="Land M."/>
            <person name="Hauser L."/>
            <person name="Brambilla E.M."/>
            <person name="Rohde M."/>
            <person name="Verbarg S."/>
            <person name="Goker M."/>
            <person name="Bristow J."/>
            <person name="Eisen J.A."/>
            <person name="Markowitz V."/>
            <person name="Hugenholtz P."/>
            <person name="Kyrpides N.C."/>
            <person name="Klenk H.P."/>
            <person name="Woyke T."/>
        </authorList>
    </citation>
    <scope>NUCLEOTIDE SEQUENCE [LARGE SCALE GENOMIC DNA]</scope>
    <source>
        <strain evidence="3">ATCC 27775 / DSM 1100 / LMG 10767 / O</strain>
    </source>
</reference>
<dbReference type="EMBL" id="CP002691">
    <property type="protein sequence ID" value="AEE52762.1"/>
    <property type="molecule type" value="Genomic_DNA"/>
</dbReference>
<dbReference type="PANTHER" id="PTHR33993">
    <property type="entry name" value="GLYOXALASE-RELATED"/>
    <property type="match status" value="1"/>
</dbReference>
<dbReference type="eggNOG" id="COG0346">
    <property type="taxonomic scope" value="Bacteria"/>
</dbReference>
<dbReference type="SUPFAM" id="SSF54593">
    <property type="entry name" value="Glyoxalase/Bleomycin resistance protein/Dihydroxybiphenyl dioxygenase"/>
    <property type="match status" value="1"/>
</dbReference>
<proteinExistence type="predicted"/>
<keyword evidence="3" id="KW-1185">Reference proteome</keyword>
<dbReference type="PANTHER" id="PTHR33993:SF5">
    <property type="entry name" value="GLYOXALASE"/>
    <property type="match status" value="1"/>
</dbReference>
<dbReference type="InterPro" id="IPR029068">
    <property type="entry name" value="Glyas_Bleomycin-R_OHBP_Dase"/>
</dbReference>
<protein>
    <submittedName>
        <fullName evidence="2">Glyoxalase/bleomycin resistance protein/dioxygenase</fullName>
    </submittedName>
</protein>
<gene>
    <name evidence="2" type="ordered locus">Halhy_4934</name>
</gene>